<dbReference type="SUPFAM" id="SSF52777">
    <property type="entry name" value="CoA-dependent acyltransferases"/>
    <property type="match status" value="5"/>
</dbReference>
<dbReference type="InterPro" id="IPR045851">
    <property type="entry name" value="AMP-bd_C_sf"/>
</dbReference>
<dbReference type="InterPro" id="IPR023213">
    <property type="entry name" value="CAT-like_dom_sf"/>
</dbReference>
<dbReference type="CDD" id="cd19545">
    <property type="entry name" value="FUM14_C_NRPS-like"/>
    <property type="match status" value="1"/>
</dbReference>
<sequence length="1982" mass="220130">MVSFDAEARQSARKGKPKSSKNTPICIFPKLSHRSVGFDHGENGMFDLNPLDIHRNGNGACPTLILTVAWSILLARYTDTNPVGFSTVNNCRNNDRLGKQEVEPDNLCLKQWSASIDGQKRGLFAVSLDQIEDSGYNANFNTCLFFASCQLLQAYNGLQGSEIIVIFDDESAPVPRISLRYSRYIVDDVQAQNLASKLERILMSLIEEPQCTLADHNSIISNHHLQQIISWNSQAPSEPLDTNIPTLIRQQCLMRPNAQAVCSWDGDLTYRDLDRLSSIVQAKLRDHGIGPGAIVPLQFEKSKWTPVAILGALKTGAAFVLLDTSYPRSRTEAICRDIEATVIVCSAEQRATSSNFIKTVIVVDNAIKSDENMHIPRQTPVRPDDIAYIAYTSGSTGVPKGIMIEHASFCLNSISSSNAHNLDHSSRVLQFASYAFDVSIHENLTPLILGGCVCIPSESQRVNQLKDAIVGLGVNWMELTPSVARLLRPEDIPSVKTLVLGGEAMLPADISMWRDKVRLVCAYGPAECTVVSTVLSDDCQPGNIGRSYAGTCWIVDKDNHHQLVPIGVTGELVIGGFIVGRGYLNRPQQTASAFIQNPDWIPKVSPMGGNMRLYKTGDLARYNSDGTIMCQGRKDTQVKLHGQRIELGDVEHHTQKWFPDSVVAAEVVVPANQKEKSPSLVLFVAEEQGIQEHTGALDTLFRPLNEKFRIMAQEMKEKLRDELPRYMIPTAVIPLVKMPLSRTGKIDRKILRNAVANLPEPDFQQYRSALQKSSKESMGSRTLKAAPTTDSERLLQKLYSKVLGLSENEVGREDSFFELGGDSISAITLVGMAREEYNLQIKVASLFSAPAIYEMAQTIEFVTPGSMKIWAPFSMLKTSELQAVTEQAIEQCQVSRGQIEDIYGCTPLQEGLMSWSARNPGSFQARFIFRLPDTIDTQKFHEAWCSAFNSTPILRTRIIQTDSSFRALQIIIKDKLRWFSSDDGDVAVSDPMSYGTPLIRCIMNNSCRQKNEAPIFTLEMHHALFDKWSYEQILQVVEAAYESRTVELFPFAPFVHHLSAVNPECTKTFWKNEFQSLKAPVFPLRMPEGYVPREIAVTSRNVPLGASTRVVGFTASTLIRLSWAMLIAQDTQSNDVVHGATVTGRNAPVPGIERIVGPTIATFPVRTVLDRNDPIKVALGKVQNHATALIPFEQTAMQSIRTCSPEASAACDFQSLLVIQPSSKNNQNTQTWLLKLGESLEDETKFCTYVLTVICELDVETVSVRAIFDAAVLSLDKVNAMLGQLEYLLTRLIDSVDSQTLGEVMDMCKLGSSVHDECKVEQLNSQKTRLAAIEAAARNLIGNRHVYAEMITPKLMSNPRLALLVPFNDQGPQNEDIALPNNSSILASPSSDSRKTLALLKHQLHTVTEFVTAPPMCIPLGYKWDNGICEQDRQNLKEALTRLTSNEIEAWLQKSGRQQPKSEAERKLASIISTVLHLNPEEVGADEDFFTLGGDSISVMQVVSQCQRDKLSITAMDIFEGRTVSLITARSKQAVRLPPSMNLARYKRTKRFEWEVESLLGSSTIMSIEEVYPCTPYHEGLVIPQLGNDAYISHTIWKVERIGSTNRIDPVQLQKAWYQLAQRHAALRTILVEAALEDVEGGTLTHVVLDSYPREVKILSCTDDEAMCVLRHPTLNSRDNAGHVLPHVFSICQTNTGQVYCKMEGRHAIIDAVSVLHLIKELALAYEGKLPSRKGLQYSSWVSYALSLPDCMDFWLEYLAGAKPCHFPRLPRERQPVTDVLNSVEVSLGHPSPPRKLCALNGLTITNLLQIAWGVVLRQHTGSDDVCFGTLVTGREAPLPGVHDIVGSIFNVLACRLTLSENMSLRERLQENQVAMGNRLSNQYCSLFEVMQRIDSTGSLFNTCLSVEQPLSNSNPKEPGVHFEALETREATEYDIVAVVTVGEAEMTANITYWSSVLTREQAIAVGREFRLAISTIIEHIR</sequence>
<evidence type="ECO:0000313" key="8">
    <source>
        <dbReference type="Proteomes" id="UP000024533"/>
    </source>
</evidence>
<evidence type="ECO:0000256" key="3">
    <source>
        <dbReference type="ARBA" id="ARBA00022598"/>
    </source>
</evidence>
<evidence type="ECO:0000256" key="1">
    <source>
        <dbReference type="ARBA" id="ARBA00022450"/>
    </source>
</evidence>
<dbReference type="SUPFAM" id="SSF47336">
    <property type="entry name" value="ACP-like"/>
    <property type="match status" value="2"/>
</dbReference>
<name>A0A059JG53_TRIIM</name>
<dbReference type="GO" id="GO:0005737">
    <property type="term" value="C:cytoplasm"/>
    <property type="evidence" value="ECO:0007669"/>
    <property type="project" value="TreeGrafter"/>
</dbReference>
<dbReference type="PROSITE" id="PS00455">
    <property type="entry name" value="AMP_BINDING"/>
    <property type="match status" value="1"/>
</dbReference>
<keyword evidence="3" id="KW-0436">Ligase</keyword>
<dbReference type="FunFam" id="3.40.50.12780:FF:000014">
    <property type="entry name" value="Nonribosomal peptide synthetase 1"/>
    <property type="match status" value="1"/>
</dbReference>
<dbReference type="OrthoDB" id="416786at2759"/>
<dbReference type="PROSITE" id="PS00012">
    <property type="entry name" value="PHOSPHOPANTETHEINE"/>
    <property type="match status" value="1"/>
</dbReference>
<dbReference type="NCBIfam" id="TIGR01733">
    <property type="entry name" value="AA-adenyl-dom"/>
    <property type="match status" value="1"/>
</dbReference>
<dbReference type="SMART" id="SM00823">
    <property type="entry name" value="PKS_PP"/>
    <property type="match status" value="2"/>
</dbReference>
<dbReference type="STRING" id="1215338.A0A059JG53"/>
<dbReference type="InterPro" id="IPR006162">
    <property type="entry name" value="Ppantetheine_attach_site"/>
</dbReference>
<evidence type="ECO:0000256" key="4">
    <source>
        <dbReference type="ARBA" id="ARBA00029454"/>
    </source>
</evidence>
<dbReference type="InterPro" id="IPR000873">
    <property type="entry name" value="AMP-dep_synth/lig_dom"/>
</dbReference>
<dbReference type="Gene3D" id="3.30.559.10">
    <property type="entry name" value="Chloramphenicol acetyltransferase-like domain"/>
    <property type="match status" value="2"/>
</dbReference>
<dbReference type="SUPFAM" id="SSF56801">
    <property type="entry name" value="Acetyl-CoA synthetase-like"/>
    <property type="match status" value="1"/>
</dbReference>
<dbReference type="InterPro" id="IPR001242">
    <property type="entry name" value="Condensation_dom"/>
</dbReference>
<evidence type="ECO:0000256" key="5">
    <source>
        <dbReference type="SAM" id="MobiDB-lite"/>
    </source>
</evidence>
<dbReference type="FunFam" id="3.30.300.30:FF:000015">
    <property type="entry name" value="Nonribosomal peptide synthase SidD"/>
    <property type="match status" value="1"/>
</dbReference>
<dbReference type="GO" id="GO:0016874">
    <property type="term" value="F:ligase activity"/>
    <property type="evidence" value="ECO:0007669"/>
    <property type="project" value="UniProtKB-KW"/>
</dbReference>
<proteinExistence type="inferred from homology"/>
<evidence type="ECO:0000313" key="7">
    <source>
        <dbReference type="EMBL" id="KDB26643.1"/>
    </source>
</evidence>
<dbReference type="InterPro" id="IPR020806">
    <property type="entry name" value="PKS_PP-bd"/>
</dbReference>
<dbReference type="Proteomes" id="UP000024533">
    <property type="component" value="Unassembled WGS sequence"/>
</dbReference>
<dbReference type="OMA" id="YTIWEVT"/>
<dbReference type="EMBL" id="AOKY01000111">
    <property type="protein sequence ID" value="KDB26643.1"/>
    <property type="molecule type" value="Genomic_DNA"/>
</dbReference>
<dbReference type="Pfam" id="PF00668">
    <property type="entry name" value="Condensation"/>
    <property type="match status" value="2"/>
</dbReference>
<dbReference type="PANTHER" id="PTHR45527:SF16">
    <property type="entry name" value="NONRIBOSOMAL PEPTIDE SYNTHASE ATNA-RELATED"/>
    <property type="match status" value="1"/>
</dbReference>
<accession>A0A059JG53</accession>
<dbReference type="Gene3D" id="3.40.50.12780">
    <property type="entry name" value="N-terminal domain of ligase-like"/>
    <property type="match status" value="1"/>
</dbReference>
<organism evidence="7 8">
    <name type="scientific">Trichophyton interdigitale (strain MR816)</name>
    <dbReference type="NCBI Taxonomy" id="1215338"/>
    <lineage>
        <taxon>Eukaryota</taxon>
        <taxon>Fungi</taxon>
        <taxon>Dikarya</taxon>
        <taxon>Ascomycota</taxon>
        <taxon>Pezizomycotina</taxon>
        <taxon>Eurotiomycetes</taxon>
        <taxon>Eurotiomycetidae</taxon>
        <taxon>Onygenales</taxon>
        <taxon>Arthrodermataceae</taxon>
        <taxon>Trichophyton</taxon>
    </lineage>
</organism>
<dbReference type="Gene3D" id="1.10.1200.10">
    <property type="entry name" value="ACP-like"/>
    <property type="match status" value="2"/>
</dbReference>
<keyword evidence="1" id="KW-0596">Phosphopantetheine</keyword>
<gene>
    <name evidence="7" type="ORF">H109_01550</name>
</gene>
<dbReference type="PROSITE" id="PS50075">
    <property type="entry name" value="CARRIER"/>
    <property type="match status" value="2"/>
</dbReference>
<evidence type="ECO:0000259" key="6">
    <source>
        <dbReference type="PROSITE" id="PS50075"/>
    </source>
</evidence>
<dbReference type="InterPro" id="IPR010071">
    <property type="entry name" value="AA_adenyl_dom"/>
</dbReference>
<dbReference type="GO" id="GO:0031177">
    <property type="term" value="F:phosphopantetheine binding"/>
    <property type="evidence" value="ECO:0007669"/>
    <property type="project" value="InterPro"/>
</dbReference>
<dbReference type="Pfam" id="PF00501">
    <property type="entry name" value="AMP-binding"/>
    <property type="match status" value="1"/>
</dbReference>
<keyword evidence="2" id="KW-0597">Phosphoprotein</keyword>
<comment type="similarity">
    <text evidence="4">Belongs to the NRP synthetase family.</text>
</comment>
<reference evidence="7 8" key="1">
    <citation type="submission" date="2014-02" db="EMBL/GenBank/DDBJ databases">
        <title>The Genome Sequence of Trichophyton interdigitale MR816.</title>
        <authorList>
            <consortium name="The Broad Institute Genomics Platform"/>
            <person name="Cuomo C.A."/>
            <person name="White T.C."/>
            <person name="Graser Y."/>
            <person name="Martinez-Rossi N."/>
            <person name="Heitman J."/>
            <person name="Young S.K."/>
            <person name="Zeng Q."/>
            <person name="Gargeya S."/>
            <person name="Abouelleil A."/>
            <person name="Alvarado L."/>
            <person name="Chapman S.B."/>
            <person name="Gainer-Dewar J."/>
            <person name="Goldberg J."/>
            <person name="Griggs A."/>
            <person name="Gujja S."/>
            <person name="Hansen M."/>
            <person name="Howarth C."/>
            <person name="Imamovic A."/>
            <person name="Larimer J."/>
            <person name="Martinez D."/>
            <person name="Murphy C."/>
            <person name="Pearson M.D."/>
            <person name="Persinoti G."/>
            <person name="Poon T."/>
            <person name="Priest M."/>
            <person name="Roberts A.D."/>
            <person name="Saif S."/>
            <person name="Shea T.D."/>
            <person name="Sykes S.N."/>
            <person name="Wortman J."/>
            <person name="Nusbaum C."/>
            <person name="Birren B."/>
        </authorList>
    </citation>
    <scope>NUCLEOTIDE SEQUENCE [LARGE SCALE GENOMIC DNA]</scope>
    <source>
        <strain evidence="7 8">MR816</strain>
    </source>
</reference>
<dbReference type="InterPro" id="IPR020845">
    <property type="entry name" value="AMP-binding_CS"/>
</dbReference>
<feature type="domain" description="Carrier" evidence="6">
    <location>
        <begin position="786"/>
        <end position="863"/>
    </location>
</feature>
<dbReference type="Gene3D" id="3.30.300.30">
    <property type="match status" value="1"/>
</dbReference>
<dbReference type="FunFam" id="1.10.1200.10:FF:000005">
    <property type="entry name" value="Nonribosomal peptide synthetase 1"/>
    <property type="match status" value="1"/>
</dbReference>
<dbReference type="PANTHER" id="PTHR45527">
    <property type="entry name" value="NONRIBOSOMAL PEPTIDE SYNTHETASE"/>
    <property type="match status" value="1"/>
</dbReference>
<dbReference type="CDD" id="cd19542">
    <property type="entry name" value="CT_NRPS-like"/>
    <property type="match status" value="1"/>
</dbReference>
<comment type="caution">
    <text evidence="7">The sequence shown here is derived from an EMBL/GenBank/DDBJ whole genome shotgun (WGS) entry which is preliminary data.</text>
</comment>
<dbReference type="GO" id="GO:0043041">
    <property type="term" value="P:amino acid activation for nonribosomal peptide biosynthetic process"/>
    <property type="evidence" value="ECO:0007669"/>
    <property type="project" value="TreeGrafter"/>
</dbReference>
<feature type="compositionally biased region" description="Basic and acidic residues" evidence="5">
    <location>
        <begin position="1"/>
        <end position="10"/>
    </location>
</feature>
<dbReference type="GO" id="GO:0044550">
    <property type="term" value="P:secondary metabolite biosynthetic process"/>
    <property type="evidence" value="ECO:0007669"/>
    <property type="project" value="TreeGrafter"/>
</dbReference>
<protein>
    <recommendedName>
        <fullName evidence="6">Carrier domain-containing protein</fullName>
    </recommendedName>
</protein>
<dbReference type="Pfam" id="PF00550">
    <property type="entry name" value="PP-binding"/>
    <property type="match status" value="2"/>
</dbReference>
<evidence type="ECO:0000256" key="2">
    <source>
        <dbReference type="ARBA" id="ARBA00022553"/>
    </source>
</evidence>
<dbReference type="InterPro" id="IPR036736">
    <property type="entry name" value="ACP-like_sf"/>
</dbReference>
<feature type="domain" description="Carrier" evidence="6">
    <location>
        <begin position="1459"/>
        <end position="1535"/>
    </location>
</feature>
<dbReference type="InterPro" id="IPR042099">
    <property type="entry name" value="ANL_N_sf"/>
</dbReference>
<dbReference type="FunFam" id="3.30.559.30:FF:000003">
    <property type="entry name" value="Nonribosomal peptide synthase SidD"/>
    <property type="match status" value="1"/>
</dbReference>
<keyword evidence="8" id="KW-1185">Reference proteome</keyword>
<dbReference type="Gene3D" id="3.30.559.30">
    <property type="entry name" value="Nonribosomal peptide synthetase, condensation domain"/>
    <property type="match status" value="2"/>
</dbReference>
<dbReference type="HOGENOM" id="CLU_000022_60_2_1"/>
<feature type="region of interest" description="Disordered" evidence="5">
    <location>
        <begin position="1"/>
        <end position="24"/>
    </location>
</feature>
<dbReference type="CDD" id="cd05918">
    <property type="entry name" value="A_NRPS_SidN3_like"/>
    <property type="match status" value="1"/>
</dbReference>
<dbReference type="InterPro" id="IPR009081">
    <property type="entry name" value="PP-bd_ACP"/>
</dbReference>